<dbReference type="InterPro" id="IPR008042">
    <property type="entry name" value="Retrotrans_Pao"/>
</dbReference>
<dbReference type="AlphaFoldDB" id="A0A183GN91"/>
<gene>
    <name evidence="1" type="ORF">HPBE_LOCUS24160</name>
</gene>
<organism evidence="2 3">
    <name type="scientific">Heligmosomoides polygyrus</name>
    <name type="common">Parasitic roundworm</name>
    <dbReference type="NCBI Taxonomy" id="6339"/>
    <lineage>
        <taxon>Eukaryota</taxon>
        <taxon>Metazoa</taxon>
        <taxon>Ecdysozoa</taxon>
        <taxon>Nematoda</taxon>
        <taxon>Chromadorea</taxon>
        <taxon>Rhabditida</taxon>
        <taxon>Rhabditina</taxon>
        <taxon>Rhabditomorpha</taxon>
        <taxon>Strongyloidea</taxon>
        <taxon>Heligmosomidae</taxon>
        <taxon>Heligmosomoides</taxon>
    </lineage>
</organism>
<sequence length="152" mass="16623">MSKSRVTPLKNTVTIPSLELAALTIGSKLSDDVSFLNIIIDCRFVEVMEIFVVIAFAAIVGHANCIKFPEVTYKIRELIVVNWIVDADVLNERGVGVGVCDIKRFVDYKVTDACGNTGQSENLPIGVDTGCPKKYKLGLNGSKRENMEVSDV</sequence>
<protein>
    <submittedName>
        <fullName evidence="3">Transmembrane protein</fullName>
    </submittedName>
</protein>
<evidence type="ECO:0000313" key="2">
    <source>
        <dbReference type="Proteomes" id="UP000050761"/>
    </source>
</evidence>
<dbReference type="Proteomes" id="UP000050761">
    <property type="component" value="Unassembled WGS sequence"/>
</dbReference>
<name>A0A183GN91_HELPZ</name>
<reference evidence="1 2" key="1">
    <citation type="submission" date="2018-11" db="EMBL/GenBank/DDBJ databases">
        <authorList>
            <consortium name="Pathogen Informatics"/>
        </authorList>
    </citation>
    <scope>NUCLEOTIDE SEQUENCE [LARGE SCALE GENOMIC DNA]</scope>
</reference>
<evidence type="ECO:0000313" key="1">
    <source>
        <dbReference type="EMBL" id="VDP43204.1"/>
    </source>
</evidence>
<accession>A0A183GN91</accession>
<keyword evidence="2" id="KW-1185">Reference proteome</keyword>
<evidence type="ECO:0000313" key="3">
    <source>
        <dbReference type="WBParaSite" id="HPBE_0002416101-mRNA-1"/>
    </source>
</evidence>
<dbReference type="EMBL" id="UZAH01035929">
    <property type="protein sequence ID" value="VDP43204.1"/>
    <property type="molecule type" value="Genomic_DNA"/>
</dbReference>
<proteinExistence type="predicted"/>
<reference evidence="3" key="2">
    <citation type="submission" date="2019-09" db="UniProtKB">
        <authorList>
            <consortium name="WormBaseParasite"/>
        </authorList>
    </citation>
    <scope>IDENTIFICATION</scope>
</reference>
<dbReference type="Pfam" id="PF05380">
    <property type="entry name" value="Peptidase_A17"/>
    <property type="match status" value="1"/>
</dbReference>
<accession>A0A3P8EEX0</accession>
<dbReference type="WBParaSite" id="HPBE_0002416101-mRNA-1">
    <property type="protein sequence ID" value="HPBE_0002416101-mRNA-1"/>
    <property type="gene ID" value="HPBE_0002416101"/>
</dbReference>